<comment type="cofactor">
    <cofactor evidence="1">
        <name>thiamine diphosphate</name>
        <dbReference type="ChEBI" id="CHEBI:58937"/>
    </cofactor>
</comment>
<sequence>MLSPQAGKRLILARIRYGKVRAYHDDATFGYRVPTKYGLPDYTQAELSNRNANAPLLRYVESVRRHGHRAAQIDPLDLMDRDPVGALDPTRYGLKEDQSYPLQGILHTPPTVKPTTPPNTAAPERTETGEGSDVTMSLDKIRKHLIDVYVDKIGLEYMHCPEKDERLWFSHHVETEASSFPHPFESERKRHKWDLLMRSEELDKFLGKKFPNLKRYGCEGAESMLPALSTLFEVSARSGISSIVLSLPHRGRLSLLCDPDLLDYSPTALFSKIKGKPEFDPSEAPGATGDVISHLSATRNIPYGDKQIKVKVLQNPSHLEAVNPVALGVTRAKQMELLKSSPKECQLGDKALCVQLHGDAAFAGQGVVAESLGLSGLPHFGSGGTVHIIVKLILQSSIGYTTPASLARSSVYSSDIAKMIGCPILHVNGDYPEAVARAVDIAFRYRQMFRKDVVIDLICYRRWGHNELDEPAYTQPKMYEKIRGRKSVPELYESRLIDQGILSAEQASQSRKSYTARLEEHFGLIDAYKADSDMLKGKWKDFVWPAGPQAKLYPETGISKSFLIDIAKASVILPDNFNIHSRLKRHISSRLKSLEGKVDFATAEAMAFGSLMKEGYDVRISGQDVGRGTFSQRRHAMFVDQQTENCLIPLNENLGQDAGKLELANSSLSEMAVLGFEVGLSWSNPKLLPIWEAQFGDFMNGAQSMIDTFIVGAQAKWLKQSGLVMMLPHGYDGAGPEHSSCKVERFLQLSNDSRTTNTHGDINLTFVNPSTPAQLFHLLRRQMKRNYRRPLIIASPKGLLRSPLAASSLDDMTPSTTFQPIIEGPTSTSSPGSPKKVILCSGKHYYTLLEALNKSEDDEASSISMVRIEELSPFPYTELEGVLAKYKGQEIVWAQEEPSNQGAWFYVKPRLEDVLEKIDEQGKTVKYAGRGPGATTAVAVREWHKREVEEIIKAALA</sequence>
<evidence type="ECO:0000256" key="2">
    <source>
        <dbReference type="ARBA" id="ARBA00006936"/>
    </source>
</evidence>
<dbReference type="NCBIfam" id="NF006914">
    <property type="entry name" value="PRK09404.1"/>
    <property type="match status" value="1"/>
</dbReference>
<dbReference type="GO" id="GO:0006091">
    <property type="term" value="P:generation of precursor metabolites and energy"/>
    <property type="evidence" value="ECO:0007669"/>
    <property type="project" value="UniProtKB-ARBA"/>
</dbReference>
<dbReference type="SUPFAM" id="SSF52518">
    <property type="entry name" value="Thiamin diphosphate-binding fold (THDP-binding)"/>
    <property type="match status" value="2"/>
</dbReference>
<dbReference type="InterPro" id="IPR001017">
    <property type="entry name" value="DH_E1"/>
</dbReference>
<dbReference type="Pfam" id="PF16870">
    <property type="entry name" value="OxoGdeHyase_C"/>
    <property type="match status" value="1"/>
</dbReference>
<evidence type="ECO:0000256" key="5">
    <source>
        <dbReference type="SAM" id="MobiDB-lite"/>
    </source>
</evidence>
<protein>
    <submittedName>
        <fullName evidence="7">Oxoglutarate dehydrogenase (Succinyl-transferring), E1 component</fullName>
    </submittedName>
</protein>
<feature type="domain" description="Transketolase-like pyrimidine-binding" evidence="6">
    <location>
        <begin position="598"/>
        <end position="802"/>
    </location>
</feature>
<dbReference type="InterPro" id="IPR029061">
    <property type="entry name" value="THDP-binding"/>
</dbReference>
<feature type="region of interest" description="Disordered" evidence="5">
    <location>
        <begin position="106"/>
        <end position="134"/>
    </location>
</feature>
<dbReference type="Pfam" id="PF00676">
    <property type="entry name" value="E1_dh"/>
    <property type="match status" value="1"/>
</dbReference>
<keyword evidence="4" id="KW-0786">Thiamine pyrophosphate</keyword>
<dbReference type="Gene3D" id="3.40.50.12470">
    <property type="match status" value="1"/>
</dbReference>
<dbReference type="PIRSF" id="PIRSF000157">
    <property type="entry name" value="Oxoglu_dh_E1"/>
    <property type="match status" value="1"/>
</dbReference>
<name>A0A1A6A9F5_9TREE</name>
<dbReference type="PANTHER" id="PTHR23152">
    <property type="entry name" value="2-OXOGLUTARATE DEHYDROGENASE"/>
    <property type="match status" value="1"/>
</dbReference>
<dbReference type="GO" id="GO:0030976">
    <property type="term" value="F:thiamine pyrophosphate binding"/>
    <property type="evidence" value="ECO:0007669"/>
    <property type="project" value="InterPro"/>
</dbReference>
<dbReference type="Gene3D" id="1.10.287.1150">
    <property type="entry name" value="TPP helical domain"/>
    <property type="match status" value="1"/>
</dbReference>
<dbReference type="Pfam" id="PF02779">
    <property type="entry name" value="Transket_pyr"/>
    <property type="match status" value="1"/>
</dbReference>
<gene>
    <name evidence="7" type="ORF">I303_02698</name>
</gene>
<dbReference type="InterPro" id="IPR031717">
    <property type="entry name" value="ODO-1/KGD_C"/>
</dbReference>
<evidence type="ECO:0000313" key="7">
    <source>
        <dbReference type="EMBL" id="OBR86686.1"/>
    </source>
</evidence>
<dbReference type="SMART" id="SM00861">
    <property type="entry name" value="Transket_pyr"/>
    <property type="match status" value="1"/>
</dbReference>
<dbReference type="Gene3D" id="3.40.50.970">
    <property type="match status" value="1"/>
</dbReference>
<dbReference type="NCBIfam" id="TIGR00239">
    <property type="entry name" value="2oxo_dh_E1"/>
    <property type="match status" value="1"/>
</dbReference>
<accession>A0A1A6A9F5</accession>
<dbReference type="GO" id="GO:0016624">
    <property type="term" value="F:oxidoreductase activity, acting on the aldehyde or oxo group of donors, disulfide as acceptor"/>
    <property type="evidence" value="ECO:0007669"/>
    <property type="project" value="InterPro"/>
</dbReference>
<dbReference type="InterPro" id="IPR011603">
    <property type="entry name" value="2oxoglutarate_DH_E1"/>
</dbReference>
<proteinExistence type="inferred from homology"/>
<evidence type="ECO:0000256" key="3">
    <source>
        <dbReference type="ARBA" id="ARBA00023002"/>
    </source>
</evidence>
<reference evidence="7" key="1">
    <citation type="submission" date="2013-07" db="EMBL/GenBank/DDBJ databases">
        <title>The Genome Sequence of Cryptococcus dejecticola CBS10117.</title>
        <authorList>
            <consortium name="The Broad Institute Genome Sequencing Platform"/>
            <person name="Cuomo C."/>
            <person name="Litvintseva A."/>
            <person name="Chen Y."/>
            <person name="Heitman J."/>
            <person name="Sun S."/>
            <person name="Springer D."/>
            <person name="Dromer F."/>
            <person name="Young S.K."/>
            <person name="Zeng Q."/>
            <person name="Gargeya S."/>
            <person name="Fitzgerald M."/>
            <person name="Abouelleil A."/>
            <person name="Alvarado L."/>
            <person name="Berlin A.M."/>
            <person name="Chapman S.B."/>
            <person name="Dewar J."/>
            <person name="Goldberg J."/>
            <person name="Griggs A."/>
            <person name="Gujja S."/>
            <person name="Hansen M."/>
            <person name="Howarth C."/>
            <person name="Imamovic A."/>
            <person name="Larimer J."/>
            <person name="McCowan C."/>
            <person name="Murphy C."/>
            <person name="Pearson M."/>
            <person name="Priest M."/>
            <person name="Roberts A."/>
            <person name="Saif S."/>
            <person name="Shea T."/>
            <person name="Sykes S."/>
            <person name="Wortman J."/>
            <person name="Nusbaum C."/>
            <person name="Birren B."/>
        </authorList>
    </citation>
    <scope>NUCLEOTIDE SEQUENCE [LARGE SCALE GENOMIC DNA]</scope>
    <source>
        <strain evidence="7">CBS 10117</strain>
    </source>
</reference>
<dbReference type="PANTHER" id="PTHR23152:SF4">
    <property type="entry name" value="2-OXOADIPATE DEHYDROGENASE COMPLEX COMPONENT E1"/>
    <property type="match status" value="1"/>
</dbReference>
<dbReference type="EMBL" id="KI894029">
    <property type="protein sequence ID" value="OBR86686.1"/>
    <property type="molecule type" value="Genomic_DNA"/>
</dbReference>
<evidence type="ECO:0000259" key="6">
    <source>
        <dbReference type="SMART" id="SM00861"/>
    </source>
</evidence>
<dbReference type="OrthoDB" id="413077at2759"/>
<evidence type="ECO:0000256" key="4">
    <source>
        <dbReference type="ARBA" id="ARBA00023052"/>
    </source>
</evidence>
<dbReference type="VEuPathDB" id="FungiDB:I303_02698"/>
<keyword evidence="3" id="KW-0560">Oxidoreductase</keyword>
<dbReference type="InterPro" id="IPR042179">
    <property type="entry name" value="KGD_C_sf"/>
</dbReference>
<comment type="similarity">
    <text evidence="2">Belongs to the alpha-ketoglutarate dehydrogenase family.</text>
</comment>
<dbReference type="InterPro" id="IPR005475">
    <property type="entry name" value="Transketolase-like_Pyr-bd"/>
</dbReference>
<dbReference type="Gene3D" id="3.40.50.11610">
    <property type="entry name" value="Multifunctional 2-oxoglutarate metabolism enzyme, C-terminal domain"/>
    <property type="match status" value="1"/>
</dbReference>
<dbReference type="AlphaFoldDB" id="A0A1A6A9F5"/>
<dbReference type="STRING" id="1296121.A0A1A6A9F5"/>
<dbReference type="CDD" id="cd02016">
    <property type="entry name" value="TPP_E1_OGDC_like"/>
    <property type="match status" value="1"/>
</dbReference>
<evidence type="ECO:0000256" key="1">
    <source>
        <dbReference type="ARBA" id="ARBA00001964"/>
    </source>
</evidence>
<organism evidence="7">
    <name type="scientific">Kwoniella dejecticola CBS 10117</name>
    <dbReference type="NCBI Taxonomy" id="1296121"/>
    <lineage>
        <taxon>Eukaryota</taxon>
        <taxon>Fungi</taxon>
        <taxon>Dikarya</taxon>
        <taxon>Basidiomycota</taxon>
        <taxon>Agaricomycotina</taxon>
        <taxon>Tremellomycetes</taxon>
        <taxon>Tremellales</taxon>
        <taxon>Cryptococcaceae</taxon>
        <taxon>Kwoniella</taxon>
    </lineage>
</organism>